<comment type="caution">
    <text evidence="2">The sequence shown here is derived from an EMBL/GenBank/DDBJ whole genome shotgun (WGS) entry which is preliminary data.</text>
</comment>
<organism evidence="2 3">
    <name type="scientific">Variovorax soli</name>
    <dbReference type="NCBI Taxonomy" id="376815"/>
    <lineage>
        <taxon>Bacteria</taxon>
        <taxon>Pseudomonadati</taxon>
        <taxon>Pseudomonadota</taxon>
        <taxon>Betaproteobacteria</taxon>
        <taxon>Burkholderiales</taxon>
        <taxon>Comamonadaceae</taxon>
        <taxon>Variovorax</taxon>
    </lineage>
</organism>
<gene>
    <name evidence="2" type="ORF">J2739_000228</name>
</gene>
<feature type="domain" description="ChrR-like cupin" evidence="1">
    <location>
        <begin position="19"/>
        <end position="92"/>
    </location>
</feature>
<evidence type="ECO:0000313" key="3">
    <source>
        <dbReference type="Proteomes" id="UP001184230"/>
    </source>
</evidence>
<accession>A0ABU1N7P4</accession>
<name>A0ABU1N7P4_9BURK</name>
<keyword evidence="3" id="KW-1185">Reference proteome</keyword>
<dbReference type="InterPro" id="IPR014710">
    <property type="entry name" value="RmlC-like_jellyroll"/>
</dbReference>
<dbReference type="EMBL" id="JAVDRF010000001">
    <property type="protein sequence ID" value="MDR6534468.1"/>
    <property type="molecule type" value="Genomic_DNA"/>
</dbReference>
<dbReference type="SUPFAM" id="SSF51182">
    <property type="entry name" value="RmlC-like cupins"/>
    <property type="match status" value="1"/>
</dbReference>
<evidence type="ECO:0000313" key="2">
    <source>
        <dbReference type="EMBL" id="MDR6534468.1"/>
    </source>
</evidence>
<sequence length="150" mass="16726">MEFANLVVASAMRRAGLDAWIPEGEGKWSLPLQFLPAGAGWVELMRLDPGVRVGLHRHTGEVHALNLAGERRLNDGRVLRAGDYVYEPAGNVDWWEATGKERLLVHVVVKGSVEYLGAHHSVLQRIDTADRIADYHRHCAAIGRRPHELV</sequence>
<dbReference type="InterPro" id="IPR025979">
    <property type="entry name" value="ChrR-like_cupin_dom"/>
</dbReference>
<dbReference type="RefSeq" id="WP_309897862.1">
    <property type="nucleotide sequence ID" value="NZ_JAVDRF010000001.1"/>
</dbReference>
<dbReference type="InterPro" id="IPR011051">
    <property type="entry name" value="RmlC_Cupin_sf"/>
</dbReference>
<protein>
    <recommendedName>
        <fullName evidence="1">ChrR-like cupin domain-containing protein</fullName>
    </recommendedName>
</protein>
<proteinExistence type="predicted"/>
<reference evidence="2 3" key="1">
    <citation type="submission" date="2023-07" db="EMBL/GenBank/DDBJ databases">
        <title>Sorghum-associated microbial communities from plants grown in Nebraska, USA.</title>
        <authorList>
            <person name="Schachtman D."/>
        </authorList>
    </citation>
    <scope>NUCLEOTIDE SEQUENCE [LARGE SCALE GENOMIC DNA]</scope>
    <source>
        <strain evidence="2 3">DS1781</strain>
    </source>
</reference>
<dbReference type="Gene3D" id="2.60.120.10">
    <property type="entry name" value="Jelly Rolls"/>
    <property type="match status" value="1"/>
</dbReference>
<dbReference type="Pfam" id="PF12973">
    <property type="entry name" value="Cupin_7"/>
    <property type="match status" value="1"/>
</dbReference>
<dbReference type="Proteomes" id="UP001184230">
    <property type="component" value="Unassembled WGS sequence"/>
</dbReference>
<evidence type="ECO:0000259" key="1">
    <source>
        <dbReference type="Pfam" id="PF12973"/>
    </source>
</evidence>